<dbReference type="AlphaFoldDB" id="A0A383DTI0"/>
<evidence type="ECO:0008006" key="2">
    <source>
        <dbReference type="Google" id="ProtNLM"/>
    </source>
</evidence>
<protein>
    <recommendedName>
        <fullName evidence="2">Membrane protein insertase YidC</fullName>
    </recommendedName>
</protein>
<feature type="non-terminal residue" evidence="1">
    <location>
        <position position="97"/>
    </location>
</feature>
<accession>A0A383DTI0</accession>
<evidence type="ECO:0000313" key="1">
    <source>
        <dbReference type="EMBL" id="SVE47624.1"/>
    </source>
</evidence>
<gene>
    <name evidence="1" type="ORF">METZ01_LOCUS500478</name>
</gene>
<dbReference type="EMBL" id="UINC01219929">
    <property type="protein sequence ID" value="SVE47624.1"/>
    <property type="molecule type" value="Genomic_DNA"/>
</dbReference>
<reference evidence="1" key="1">
    <citation type="submission" date="2018-05" db="EMBL/GenBank/DDBJ databases">
        <authorList>
            <person name="Lanie J.A."/>
            <person name="Ng W.-L."/>
            <person name="Kazmierczak K.M."/>
            <person name="Andrzejewski T.M."/>
            <person name="Davidsen T.M."/>
            <person name="Wayne K.J."/>
            <person name="Tettelin H."/>
            <person name="Glass J.I."/>
            <person name="Rusch D."/>
            <person name="Podicherti R."/>
            <person name="Tsui H.-C.T."/>
            <person name="Winkler M.E."/>
        </authorList>
    </citation>
    <scope>NUCLEOTIDE SEQUENCE</scope>
</reference>
<organism evidence="1">
    <name type="scientific">marine metagenome</name>
    <dbReference type="NCBI Taxonomy" id="408172"/>
    <lineage>
        <taxon>unclassified sequences</taxon>
        <taxon>metagenomes</taxon>
        <taxon>ecological metagenomes</taxon>
    </lineage>
</organism>
<proteinExistence type="predicted"/>
<sequence length="97" mass="10544">MDRNTLLAFFLIAIVLIFTPKYMEMVAPPSQSPPLPDVENAKDTIRQAPAERGSAKQGIEPSVYSVNETPGVLWSSEEKTITVECELYTAVVSSNGG</sequence>
<name>A0A383DTI0_9ZZZZ</name>